<keyword evidence="2" id="KW-1185">Reference proteome</keyword>
<organism evidence="1 2">
    <name type="scientific">Carboxylicivirga linearis</name>
    <dbReference type="NCBI Taxonomy" id="1628157"/>
    <lineage>
        <taxon>Bacteria</taxon>
        <taxon>Pseudomonadati</taxon>
        <taxon>Bacteroidota</taxon>
        <taxon>Bacteroidia</taxon>
        <taxon>Marinilabiliales</taxon>
        <taxon>Marinilabiliaceae</taxon>
        <taxon>Carboxylicivirga</taxon>
    </lineage>
</organism>
<dbReference type="EMBL" id="JAGUCO010000005">
    <property type="protein sequence ID" value="MBS2098610.1"/>
    <property type="molecule type" value="Genomic_DNA"/>
</dbReference>
<accession>A0ABS5JUN9</accession>
<gene>
    <name evidence="1" type="ORF">KEM10_09995</name>
</gene>
<name>A0ABS5JUN9_9BACT</name>
<sequence length="151" mass="17681">MKKLPNYAFLLTFLIPVLVFLACEKEEGKEVERSEVFLTLTSHSWAYDTVYIECDDPDIIWWFTFLDSAASATNYEILFKEDFTFIGSPDGDAKWRLQNNETEIMIVDDDDAMDIYNHFRIDELTDQLLKITDMGDVPPSDTCYVQFVYRK</sequence>
<proteinExistence type="predicted"/>
<dbReference type="RefSeq" id="WP_212215843.1">
    <property type="nucleotide sequence ID" value="NZ_JAGUCO010000005.1"/>
</dbReference>
<evidence type="ECO:0000313" key="2">
    <source>
        <dbReference type="Proteomes" id="UP000708576"/>
    </source>
</evidence>
<protein>
    <recommendedName>
        <fullName evidence="3">Lipocalin-like domain-containing protein</fullName>
    </recommendedName>
</protein>
<evidence type="ECO:0000313" key="1">
    <source>
        <dbReference type="EMBL" id="MBS2098610.1"/>
    </source>
</evidence>
<evidence type="ECO:0008006" key="3">
    <source>
        <dbReference type="Google" id="ProtNLM"/>
    </source>
</evidence>
<reference evidence="1 2" key="1">
    <citation type="journal article" date="2015" name="Int. J. Syst. Evol. Microbiol.">
        <title>Carboxylicivirga linearis sp. nov., isolated from a sea cucumber culture pond.</title>
        <authorList>
            <person name="Wang F.Q."/>
            <person name="Zhou Y.X."/>
            <person name="Lin X.Z."/>
            <person name="Chen G.J."/>
            <person name="Du Z.J."/>
        </authorList>
    </citation>
    <scope>NUCLEOTIDE SEQUENCE [LARGE SCALE GENOMIC DNA]</scope>
    <source>
        <strain evidence="1 2">FB218</strain>
    </source>
</reference>
<comment type="caution">
    <text evidence="1">The sequence shown here is derived from an EMBL/GenBank/DDBJ whole genome shotgun (WGS) entry which is preliminary data.</text>
</comment>
<dbReference type="PROSITE" id="PS51257">
    <property type="entry name" value="PROKAR_LIPOPROTEIN"/>
    <property type="match status" value="1"/>
</dbReference>
<dbReference type="Proteomes" id="UP000708576">
    <property type="component" value="Unassembled WGS sequence"/>
</dbReference>